<evidence type="ECO:0000313" key="2">
    <source>
        <dbReference type="EMBL" id="WXB14718.1"/>
    </source>
</evidence>
<keyword evidence="1" id="KW-0732">Signal</keyword>
<reference evidence="2 3" key="1">
    <citation type="submission" date="2021-12" db="EMBL/GenBank/DDBJ databases">
        <title>Discovery of the Pendulisporaceae a myxobacterial family with distinct sporulation behavior and unique specialized metabolism.</title>
        <authorList>
            <person name="Garcia R."/>
            <person name="Popoff A."/>
            <person name="Bader C.D."/>
            <person name="Loehr J."/>
            <person name="Walesch S."/>
            <person name="Walt C."/>
            <person name="Boldt J."/>
            <person name="Bunk B."/>
            <person name="Haeckl F.J.F.P.J."/>
            <person name="Gunesch A.P."/>
            <person name="Birkelbach J."/>
            <person name="Nuebel U."/>
            <person name="Pietschmann T."/>
            <person name="Bach T."/>
            <person name="Mueller R."/>
        </authorList>
    </citation>
    <scope>NUCLEOTIDE SEQUENCE [LARGE SCALE GENOMIC DNA]</scope>
    <source>
        <strain evidence="2 3">MSr11954</strain>
    </source>
</reference>
<accession>A0ABZ2LV08</accession>
<name>A0ABZ2LV08_9BACT</name>
<evidence type="ECO:0000313" key="3">
    <source>
        <dbReference type="Proteomes" id="UP001370348"/>
    </source>
</evidence>
<dbReference type="Pfam" id="PF16267">
    <property type="entry name" value="DUF4920"/>
    <property type="match status" value="1"/>
</dbReference>
<proteinExistence type="predicted"/>
<dbReference type="Proteomes" id="UP001370348">
    <property type="component" value="Chromosome"/>
</dbReference>
<organism evidence="2 3">
    <name type="scientific">Pendulispora albinea</name>
    <dbReference type="NCBI Taxonomy" id="2741071"/>
    <lineage>
        <taxon>Bacteria</taxon>
        <taxon>Pseudomonadati</taxon>
        <taxon>Myxococcota</taxon>
        <taxon>Myxococcia</taxon>
        <taxon>Myxococcales</taxon>
        <taxon>Sorangiineae</taxon>
        <taxon>Pendulisporaceae</taxon>
        <taxon>Pendulispora</taxon>
    </lineage>
</organism>
<dbReference type="PROSITE" id="PS51257">
    <property type="entry name" value="PROKAR_LIPOPROTEIN"/>
    <property type="match status" value="1"/>
</dbReference>
<gene>
    <name evidence="2" type="ORF">LZC94_43705</name>
</gene>
<feature type="signal peptide" evidence="1">
    <location>
        <begin position="1"/>
        <end position="23"/>
    </location>
</feature>
<keyword evidence="3" id="KW-1185">Reference proteome</keyword>
<dbReference type="InterPro" id="IPR032577">
    <property type="entry name" value="DUF4920"/>
</dbReference>
<feature type="chain" id="PRO_5046017378" evidence="1">
    <location>
        <begin position="24"/>
        <end position="167"/>
    </location>
</feature>
<dbReference type="EMBL" id="CP089984">
    <property type="protein sequence ID" value="WXB14718.1"/>
    <property type="molecule type" value="Genomic_DNA"/>
</dbReference>
<dbReference type="RefSeq" id="WP_394824343.1">
    <property type="nucleotide sequence ID" value="NZ_CP089984.1"/>
</dbReference>
<protein>
    <submittedName>
        <fullName evidence="2">DUF4920 domain-containing protein</fullName>
    </submittedName>
</protein>
<evidence type="ECO:0000256" key="1">
    <source>
        <dbReference type="SAM" id="SignalP"/>
    </source>
</evidence>
<sequence>MRTSSWRVIFLALALGAGGCKMSADPAAEPTHAAEANHAHSAERTAQAETARETNAAIKLGEPVTAQLVSLSDVAKNPASFKGKTIATTGTVRAVCQERGCWMEIVDTQQHANVRMHGHAFFVPRSSSGKQAKVQGTIVLTKDGKECDEMSTTGAQLELDATGVELL</sequence>